<protein>
    <submittedName>
        <fullName evidence="2">Uncharacterized protein</fullName>
    </submittedName>
</protein>
<name>A0A815MML5_9BILA</name>
<gene>
    <name evidence="2" type="ORF">IZO911_LOCUS40633</name>
    <name evidence="3" type="ORF">KXQ929_LOCUS27918</name>
</gene>
<dbReference type="EMBL" id="CAJOBB010002697">
    <property type="protein sequence ID" value="CAF3991231.1"/>
    <property type="molecule type" value="Genomic_DNA"/>
</dbReference>
<evidence type="ECO:0000313" key="3">
    <source>
        <dbReference type="EMBL" id="CAF3991231.1"/>
    </source>
</evidence>
<feature type="region of interest" description="Disordered" evidence="1">
    <location>
        <begin position="292"/>
        <end position="317"/>
    </location>
</feature>
<dbReference type="Proteomes" id="UP000663860">
    <property type="component" value="Unassembled WGS sequence"/>
</dbReference>
<organism evidence="2 4">
    <name type="scientific">Adineta steineri</name>
    <dbReference type="NCBI Taxonomy" id="433720"/>
    <lineage>
        <taxon>Eukaryota</taxon>
        <taxon>Metazoa</taxon>
        <taxon>Spiralia</taxon>
        <taxon>Gnathifera</taxon>
        <taxon>Rotifera</taxon>
        <taxon>Eurotatoria</taxon>
        <taxon>Bdelloidea</taxon>
        <taxon>Adinetida</taxon>
        <taxon>Adinetidae</taxon>
        <taxon>Adineta</taxon>
    </lineage>
</organism>
<comment type="caution">
    <text evidence="2">The sequence shown here is derived from an EMBL/GenBank/DDBJ whole genome shotgun (WGS) entry which is preliminary data.</text>
</comment>
<dbReference type="EMBL" id="CAJNOE010001406">
    <property type="protein sequence ID" value="CAF1420371.1"/>
    <property type="molecule type" value="Genomic_DNA"/>
</dbReference>
<feature type="compositionally biased region" description="Polar residues" evidence="1">
    <location>
        <begin position="452"/>
        <end position="461"/>
    </location>
</feature>
<feature type="region of interest" description="Disordered" evidence="1">
    <location>
        <begin position="452"/>
        <end position="521"/>
    </location>
</feature>
<accession>A0A815MML5</accession>
<evidence type="ECO:0000256" key="1">
    <source>
        <dbReference type="SAM" id="MobiDB-lite"/>
    </source>
</evidence>
<dbReference type="Proteomes" id="UP000663868">
    <property type="component" value="Unassembled WGS sequence"/>
</dbReference>
<feature type="compositionally biased region" description="Polar residues" evidence="1">
    <location>
        <begin position="411"/>
        <end position="424"/>
    </location>
</feature>
<feature type="compositionally biased region" description="Polar residues" evidence="1">
    <location>
        <begin position="359"/>
        <end position="369"/>
    </location>
</feature>
<feature type="region of interest" description="Disordered" evidence="1">
    <location>
        <begin position="350"/>
        <end position="369"/>
    </location>
</feature>
<sequence>MTEGNCQTSDELSSLRASTVSRILNESTNNNCNKNVTTASISSEEQCILDIIKILNLNLNDLGESKRIAKESIIEGRQALKGRKNYLSRDIYENQIREKQSELLDVLKAFIEQEWKEKINEEWFHEFLEDQRLESEVTYQQILTRIAEYGLEFMKSNALLSITLQFLFKFDDATMQNNKTFNKLWNTIISEGRHGFQHYKHDFAPKVLKELLKNDHNALYYALKGYFYQPLENLLIEVDLDLDEQDLLTIAVDSVVNSGWWDGLHDEEVRKLIDSKKYNVLIEKLKEYLNKQGLPIPDPSPPTSIPPDDMQQQESTTAAEERKYKILLFIYRAFVFILVVSMTRQHNHHYHRGRPSVYNHYNDQSNRHSSQTVNHTLLTNGNSLEHHDQQSNIYFQQHANHHHNRVPPPCSSNLHPIDSPSNTSRRGRDDYEDNEGFTTIFRNDDDVADVNQQHNQHNSRFPPSPQQLLSNPPPHNYPTRYQQNQKFHQLSPTNNTRNDLHNASNINDSQQVSSPRQRPQQYSISTAATCYAQTHFPFSPFTIRFSSGSVKAKQVAEELVQHFTIITTNLIFNLPIHVSPPQWRI</sequence>
<dbReference type="AlphaFoldDB" id="A0A815MML5"/>
<feature type="region of interest" description="Disordered" evidence="1">
    <location>
        <begin position="400"/>
        <end position="436"/>
    </location>
</feature>
<evidence type="ECO:0000313" key="4">
    <source>
        <dbReference type="Proteomes" id="UP000663860"/>
    </source>
</evidence>
<feature type="compositionally biased region" description="Polar residues" evidence="1">
    <location>
        <begin position="479"/>
        <end position="508"/>
    </location>
</feature>
<proteinExistence type="predicted"/>
<reference evidence="2" key="1">
    <citation type="submission" date="2021-02" db="EMBL/GenBank/DDBJ databases">
        <authorList>
            <person name="Nowell W R."/>
        </authorList>
    </citation>
    <scope>NUCLEOTIDE SEQUENCE</scope>
</reference>
<feature type="compositionally biased region" description="Pro residues" evidence="1">
    <location>
        <begin position="296"/>
        <end position="305"/>
    </location>
</feature>
<evidence type="ECO:0000313" key="2">
    <source>
        <dbReference type="EMBL" id="CAF1420371.1"/>
    </source>
</evidence>
<feature type="compositionally biased region" description="Low complexity" evidence="1">
    <location>
        <begin position="509"/>
        <end position="521"/>
    </location>
</feature>